<organism evidence="7 9">
    <name type="scientific">Carya illinoinensis</name>
    <name type="common">Pecan</name>
    <dbReference type="NCBI Taxonomy" id="32201"/>
    <lineage>
        <taxon>Eukaryota</taxon>
        <taxon>Viridiplantae</taxon>
        <taxon>Streptophyta</taxon>
        <taxon>Embryophyta</taxon>
        <taxon>Tracheophyta</taxon>
        <taxon>Spermatophyta</taxon>
        <taxon>Magnoliopsida</taxon>
        <taxon>eudicotyledons</taxon>
        <taxon>Gunneridae</taxon>
        <taxon>Pentapetalae</taxon>
        <taxon>rosids</taxon>
        <taxon>fabids</taxon>
        <taxon>Fagales</taxon>
        <taxon>Juglandaceae</taxon>
        <taxon>Carya</taxon>
    </lineage>
</organism>
<dbReference type="Pfam" id="PF20067">
    <property type="entry name" value="SSL_N"/>
    <property type="match status" value="1"/>
</dbReference>
<proteinExistence type="inferred from homology"/>
<feature type="domain" description="Strictosidine synthase conserved region" evidence="6">
    <location>
        <begin position="165"/>
        <end position="251"/>
    </location>
</feature>
<keyword evidence="3" id="KW-0926">Vacuole</keyword>
<keyword evidence="4" id="KW-0732">Signal</keyword>
<evidence type="ECO:0000256" key="4">
    <source>
        <dbReference type="ARBA" id="ARBA00022729"/>
    </source>
</evidence>
<gene>
    <name evidence="7" type="ORF">CIPAW_09G046500</name>
    <name evidence="8" type="ORF">I3842_09G046400</name>
</gene>
<dbReference type="PANTHER" id="PTHR10426">
    <property type="entry name" value="STRICTOSIDINE SYNTHASE-RELATED"/>
    <property type="match status" value="1"/>
</dbReference>
<dbReference type="EMBL" id="CM031817">
    <property type="protein sequence ID" value="KAG6641049.1"/>
    <property type="molecule type" value="Genomic_DNA"/>
</dbReference>
<keyword evidence="5" id="KW-0325">Glycoprotein</keyword>
<protein>
    <recommendedName>
        <fullName evidence="6">Strictosidine synthase conserved region domain-containing protein</fullName>
    </recommendedName>
</protein>
<evidence type="ECO:0000313" key="7">
    <source>
        <dbReference type="EMBL" id="KAG6641049.1"/>
    </source>
</evidence>
<sequence>MRVLFVATIVILISAFIAFNRSRSYSSQATSHVKDSAVDAHLWRFEAVPIEGAVGPESFAFDPHGGGPYTGVSDGRIIKWQQSERRWIDFAVTSPERYGCGGPRDDDQTEHVCGRPLGLRFNTTTGDLYIADAYMGLLVVGPAGGVAEKLATHAVHEPPNFVFTNSLDIDPRHGVVYFSDSSSRYQRRNYLSVILSGDKTGRLMKYDPENKQVTVLLKNLSFPNGVVLSENGHYILLAETTNCRIMKYWLEPSKAGTFEVFAQLPGFPDNINRSPRGGYWVAIHSRRGRILELVLSNPWIGNALLKLPFNIMKAYSHLARWMGSSSALAVRLSEKGEILEIFEDKSRNKWRSIAEVEEKDGSLWIGSIDMPFAGVYKI</sequence>
<dbReference type="GO" id="GO:0016787">
    <property type="term" value="F:hydrolase activity"/>
    <property type="evidence" value="ECO:0007669"/>
    <property type="project" value="TreeGrafter"/>
</dbReference>
<dbReference type="Pfam" id="PF03088">
    <property type="entry name" value="Str_synth"/>
    <property type="match status" value="1"/>
</dbReference>
<dbReference type="GO" id="GO:0012505">
    <property type="term" value="C:endomembrane system"/>
    <property type="evidence" value="ECO:0007669"/>
    <property type="project" value="TreeGrafter"/>
</dbReference>
<evidence type="ECO:0000259" key="6">
    <source>
        <dbReference type="Pfam" id="PF03088"/>
    </source>
</evidence>
<dbReference type="GO" id="GO:0005773">
    <property type="term" value="C:vacuole"/>
    <property type="evidence" value="ECO:0007669"/>
    <property type="project" value="UniProtKB-SubCell"/>
</dbReference>
<dbReference type="InterPro" id="IPR018119">
    <property type="entry name" value="Strictosidine_synth_cons-reg"/>
</dbReference>
<dbReference type="FunFam" id="2.120.10.30:FF:000032">
    <property type="entry name" value="Protein STRICTOSIDINE SYNTHASE-LIKE 13"/>
    <property type="match status" value="1"/>
</dbReference>
<dbReference type="EMBL" id="CM031833">
    <property type="protein sequence ID" value="KAG6694397.1"/>
    <property type="molecule type" value="Genomic_DNA"/>
</dbReference>
<evidence type="ECO:0000256" key="2">
    <source>
        <dbReference type="ARBA" id="ARBA00009191"/>
    </source>
</evidence>
<keyword evidence="9" id="KW-1185">Reference proteome</keyword>
<comment type="caution">
    <text evidence="7">The sequence shown here is derived from an EMBL/GenBank/DDBJ whole genome shotgun (WGS) entry which is preliminary data.</text>
</comment>
<reference evidence="7" key="1">
    <citation type="submission" date="2020-12" db="EMBL/GenBank/DDBJ databases">
        <title>WGS assembly of Carya illinoinensis cv. Pawnee.</title>
        <authorList>
            <person name="Platts A."/>
            <person name="Shu S."/>
            <person name="Wright S."/>
            <person name="Barry K."/>
            <person name="Edger P."/>
            <person name="Pires J.C."/>
            <person name="Schmutz J."/>
        </authorList>
    </citation>
    <scope>NUCLEOTIDE SEQUENCE</scope>
    <source>
        <tissue evidence="7">Leaf</tissue>
    </source>
</reference>
<evidence type="ECO:0000256" key="5">
    <source>
        <dbReference type="ARBA" id="ARBA00023180"/>
    </source>
</evidence>
<name>A0A8T1PAG8_CARIL</name>
<evidence type="ECO:0000313" key="8">
    <source>
        <dbReference type="EMBL" id="KAG6694397.1"/>
    </source>
</evidence>
<reference evidence="8" key="2">
    <citation type="submission" date="2021-01" db="EMBL/GenBank/DDBJ databases">
        <authorList>
            <person name="Lovell J.T."/>
            <person name="Bentley N."/>
            <person name="Bhattarai G."/>
            <person name="Jenkins J.W."/>
            <person name="Sreedasyam A."/>
            <person name="Alarcon Y."/>
            <person name="Bock C."/>
            <person name="Boston L."/>
            <person name="Carlson J."/>
            <person name="Cervantes K."/>
            <person name="Clermont K."/>
            <person name="Krom N."/>
            <person name="Kubenka K."/>
            <person name="Mamidi S."/>
            <person name="Mattison C."/>
            <person name="Monteros M."/>
            <person name="Pisani C."/>
            <person name="Plott C."/>
            <person name="Rajasekar S."/>
            <person name="Rhein H.S."/>
            <person name="Rohla C."/>
            <person name="Song M."/>
            <person name="Hilaire R.S."/>
            <person name="Shu S."/>
            <person name="Wells L."/>
            <person name="Wang X."/>
            <person name="Webber J."/>
            <person name="Heerema R.J."/>
            <person name="Klein P."/>
            <person name="Conner P."/>
            <person name="Grauke L."/>
            <person name="Grimwood J."/>
            <person name="Schmutz J."/>
            <person name="Randall J.J."/>
        </authorList>
    </citation>
    <scope>NUCLEOTIDE SEQUENCE</scope>
    <source>
        <tissue evidence="8">Leaf</tissue>
    </source>
</reference>
<dbReference type="Proteomes" id="UP000811246">
    <property type="component" value="Chromosome 9"/>
</dbReference>
<dbReference type="PANTHER" id="PTHR10426:SF79">
    <property type="entry name" value="PROTEIN STRICTOSIDINE SYNTHASE-LIKE 2"/>
    <property type="match status" value="1"/>
</dbReference>
<accession>A0A8T1PAG8</accession>
<comment type="similarity">
    <text evidence="2">Belongs to the strictosidine synthase family.</text>
</comment>
<dbReference type="AlphaFoldDB" id="A0A8T1PAG8"/>
<evidence type="ECO:0000256" key="3">
    <source>
        <dbReference type="ARBA" id="ARBA00022554"/>
    </source>
</evidence>
<evidence type="ECO:0000313" key="9">
    <source>
        <dbReference type="Proteomes" id="UP000811609"/>
    </source>
</evidence>
<evidence type="ECO:0000256" key="1">
    <source>
        <dbReference type="ARBA" id="ARBA00004116"/>
    </source>
</evidence>
<dbReference type="Proteomes" id="UP000811609">
    <property type="component" value="Chromosome 9"/>
</dbReference>
<comment type="subcellular location">
    <subcellularLocation>
        <location evidence="1">Vacuole</location>
    </subcellularLocation>
</comment>